<evidence type="ECO:0000313" key="4">
    <source>
        <dbReference type="Proteomes" id="UP000295781"/>
    </source>
</evidence>
<dbReference type="RefSeq" id="WP_129353463.1">
    <property type="nucleotide sequence ID" value="NZ_CP012670.1"/>
</dbReference>
<proteinExistence type="predicted"/>
<reference evidence="3 4" key="1">
    <citation type="submission" date="2015-09" db="EMBL/GenBank/DDBJ databases">
        <title>Sorangium comparison.</title>
        <authorList>
            <person name="Zaburannyi N."/>
            <person name="Bunk B."/>
            <person name="Overmann J."/>
            <person name="Mueller R."/>
        </authorList>
    </citation>
    <scope>NUCLEOTIDE SEQUENCE [LARGE SCALE GENOMIC DNA]</scope>
    <source>
        <strain evidence="3 4">So ceGT47</strain>
    </source>
</reference>
<gene>
    <name evidence="3" type="ORF">SOCEGT47_066490</name>
</gene>
<dbReference type="EMBL" id="CP012670">
    <property type="protein sequence ID" value="AUX26090.1"/>
    <property type="molecule type" value="Genomic_DNA"/>
</dbReference>
<feature type="region of interest" description="Disordered" evidence="1">
    <location>
        <begin position="38"/>
        <end position="83"/>
    </location>
</feature>
<organism evidence="3 4">
    <name type="scientific">Sorangium cellulosum</name>
    <name type="common">Polyangium cellulosum</name>
    <dbReference type="NCBI Taxonomy" id="56"/>
    <lineage>
        <taxon>Bacteria</taxon>
        <taxon>Pseudomonadati</taxon>
        <taxon>Myxococcota</taxon>
        <taxon>Polyangia</taxon>
        <taxon>Polyangiales</taxon>
        <taxon>Polyangiaceae</taxon>
        <taxon>Sorangium</taxon>
    </lineage>
</organism>
<accession>A0A4P2Q963</accession>
<sequence length="217" mass="21512">MSALGRLPAIVAALAAAAPACAGATAGGRSRAALPPLAPAAPASSAPAAPASSAPAAPAPSAPAAPASSTHARGGAPHTSARVGNDRSAAIGAGAAAAQAPARAFPTACSADAGCGYDPASGRCGADPRLNRQPPVTDQGIVCYCDAGACALLRVLPVPCEGDHDCAVAREPRPHPTRATRDRPHEKGRPCRDFTMSTTCERTNICTLHRHACPARQ</sequence>
<evidence type="ECO:0008006" key="5">
    <source>
        <dbReference type="Google" id="ProtNLM"/>
    </source>
</evidence>
<keyword evidence="2" id="KW-0732">Signal</keyword>
<dbReference type="OrthoDB" id="5520110at2"/>
<dbReference type="Proteomes" id="UP000295781">
    <property type="component" value="Chromosome"/>
</dbReference>
<feature type="signal peptide" evidence="2">
    <location>
        <begin position="1"/>
        <end position="22"/>
    </location>
</feature>
<evidence type="ECO:0000256" key="2">
    <source>
        <dbReference type="SAM" id="SignalP"/>
    </source>
</evidence>
<feature type="compositionally biased region" description="Low complexity" evidence="1">
    <location>
        <begin position="38"/>
        <end position="56"/>
    </location>
</feature>
<protein>
    <recommendedName>
        <fullName evidence="5">Secreted protein</fullName>
    </recommendedName>
</protein>
<name>A0A4P2Q963_SORCE</name>
<dbReference type="AlphaFoldDB" id="A0A4P2Q963"/>
<feature type="chain" id="PRO_5020764994" description="Secreted protein" evidence="2">
    <location>
        <begin position="23"/>
        <end position="217"/>
    </location>
</feature>
<evidence type="ECO:0000313" key="3">
    <source>
        <dbReference type="EMBL" id="AUX26090.1"/>
    </source>
</evidence>
<evidence type="ECO:0000256" key="1">
    <source>
        <dbReference type="SAM" id="MobiDB-lite"/>
    </source>
</evidence>